<dbReference type="GO" id="GO:0004519">
    <property type="term" value="F:endonuclease activity"/>
    <property type="evidence" value="ECO:0007669"/>
    <property type="project" value="UniProtKB-KW"/>
</dbReference>
<dbReference type="AlphaFoldDB" id="A0A3P3FTW9"/>
<dbReference type="InterPro" id="IPR035437">
    <property type="entry name" value="SNase_OB-fold_sf"/>
</dbReference>
<dbReference type="SUPFAM" id="SSF50199">
    <property type="entry name" value="Staphylococcal nuclease"/>
    <property type="match status" value="1"/>
</dbReference>
<comment type="caution">
    <text evidence="5">The sequence shown here is derived from an EMBL/GenBank/DDBJ whole genome shotgun (WGS) entry which is preliminary data.</text>
</comment>
<organism evidence="5 6">
    <name type="scientific">Mesorhizobium tamadayense</name>
    <dbReference type="NCBI Taxonomy" id="425306"/>
    <lineage>
        <taxon>Bacteria</taxon>
        <taxon>Pseudomonadati</taxon>
        <taxon>Pseudomonadota</taxon>
        <taxon>Alphaproteobacteria</taxon>
        <taxon>Hyphomicrobiales</taxon>
        <taxon>Phyllobacteriaceae</taxon>
        <taxon>Mesorhizobium</taxon>
    </lineage>
</organism>
<dbReference type="EMBL" id="RQXT01000013">
    <property type="protein sequence ID" value="RRI01974.1"/>
    <property type="molecule type" value="Genomic_DNA"/>
</dbReference>
<dbReference type="GO" id="GO:0016787">
    <property type="term" value="F:hydrolase activity"/>
    <property type="evidence" value="ECO:0007669"/>
    <property type="project" value="UniProtKB-KW"/>
</dbReference>
<evidence type="ECO:0000259" key="4">
    <source>
        <dbReference type="PROSITE" id="PS50830"/>
    </source>
</evidence>
<reference evidence="5 6" key="1">
    <citation type="submission" date="2018-11" db="EMBL/GenBank/DDBJ databases">
        <title>the genome of Mesorhizobium tamadayense DSM 28320.</title>
        <authorList>
            <person name="Gao J."/>
        </authorList>
    </citation>
    <scope>NUCLEOTIDE SEQUENCE [LARGE SCALE GENOMIC DNA]</scope>
    <source>
        <strain evidence="5 6">DSM 28320</strain>
    </source>
</reference>
<evidence type="ECO:0000313" key="5">
    <source>
        <dbReference type="EMBL" id="RRI01974.1"/>
    </source>
</evidence>
<dbReference type="Gene3D" id="2.40.50.90">
    <property type="match status" value="1"/>
</dbReference>
<keyword evidence="2" id="KW-0255">Endonuclease</keyword>
<sequence length="169" mass="18580">MHTPVNGPLPMSLPKMLRTLKLGVLLAVLLSLASAGLAGDSVDGTVIAVRQADLVLTFDYGAGTYEIRIVGIDNPRDSDMAEKATLFVSQRLLGKNCTLRFEGRTPEGEMIGRLFTDDPDYGIKDVGVELVRNGLVSRQSSYVGYKYDEMKTAEDQAKEARRGIWKTRQ</sequence>
<name>A0A3P3FTW9_9HYPH</name>
<proteinExistence type="predicted"/>
<keyword evidence="1" id="KW-0540">Nuclease</keyword>
<dbReference type="InterPro" id="IPR016071">
    <property type="entry name" value="Staphylococal_nuclease_OB-fold"/>
</dbReference>
<dbReference type="PROSITE" id="PS50830">
    <property type="entry name" value="TNASE_3"/>
    <property type="match status" value="1"/>
</dbReference>
<evidence type="ECO:0000256" key="1">
    <source>
        <dbReference type="ARBA" id="ARBA00022722"/>
    </source>
</evidence>
<dbReference type="PANTHER" id="PTHR12302:SF3">
    <property type="entry name" value="SERINE_THREONINE-PROTEIN KINASE 31"/>
    <property type="match status" value="1"/>
</dbReference>
<accession>A0A3P3FTW9</accession>
<dbReference type="OrthoDB" id="7618306at2"/>
<dbReference type="SMART" id="SM00318">
    <property type="entry name" value="SNc"/>
    <property type="match status" value="1"/>
</dbReference>
<dbReference type="PANTHER" id="PTHR12302">
    <property type="entry name" value="EBNA2 BINDING PROTEIN P100"/>
    <property type="match status" value="1"/>
</dbReference>
<gene>
    <name evidence="5" type="ORF">EH240_13130</name>
</gene>
<keyword evidence="6" id="KW-1185">Reference proteome</keyword>
<evidence type="ECO:0000256" key="2">
    <source>
        <dbReference type="ARBA" id="ARBA00022759"/>
    </source>
</evidence>
<evidence type="ECO:0000313" key="6">
    <source>
        <dbReference type="Proteomes" id="UP000273786"/>
    </source>
</evidence>
<keyword evidence="3" id="KW-0378">Hydrolase</keyword>
<feature type="domain" description="TNase-like" evidence="4">
    <location>
        <begin position="42"/>
        <end position="167"/>
    </location>
</feature>
<dbReference type="Pfam" id="PF00565">
    <property type="entry name" value="SNase"/>
    <property type="match status" value="1"/>
</dbReference>
<dbReference type="Proteomes" id="UP000273786">
    <property type="component" value="Unassembled WGS sequence"/>
</dbReference>
<protein>
    <recommendedName>
        <fullName evidence="4">TNase-like domain-containing protein</fullName>
    </recommendedName>
</protein>
<evidence type="ECO:0000256" key="3">
    <source>
        <dbReference type="ARBA" id="ARBA00022801"/>
    </source>
</evidence>